<dbReference type="Pfam" id="PF06165">
    <property type="entry name" value="GH94_b-supersand"/>
    <property type="match status" value="2"/>
</dbReference>
<evidence type="ECO:0000259" key="5">
    <source>
        <dbReference type="Pfam" id="PF10091"/>
    </source>
</evidence>
<protein>
    <recommendedName>
        <fullName evidence="9">Carbohydrate binding domain-containing protein</fullName>
    </recommendedName>
</protein>
<dbReference type="InterPro" id="IPR033432">
    <property type="entry name" value="GH94_catalytic"/>
</dbReference>
<sequence length="2434" mass="267369">MDGNKRTMIEERVRAAAREVPRGGARRIARGLRRELSDLRARFSALRETGAPEGWEQWLSDNFYALEAHAKQSLLDLRGCRKRSAPLLGLYLQLEAVFADGEIPIGMEEVRAALTAANELSELGERQLEFTYTALKCVLLHAAADACAGERDSAGRERLLSYAVTGLTAVYELDFDALTRSVSAVERIFEKDPAGVYPRMAEQSRRHYRQVAARIARYTGAAESAVARDILICAGDAKGERERHVGYYLLGHDPRAIRARRRGRAALLLSWALPLALCAFLWAGFGPAAALLGYLPLVEIVRVLASSLAMRGVPAGHIPRVELTELPKTAVAVTTLLPAADKADGLRNRLEQLYFSNPAENLFFCVLADFGEDRRPFSPQDGPRIDAAKRVIEELNRRYGGRFFLFVRRRVYSPTQNAYCGWERKRGAIIEFIRFVKGGETPVACFAGDREALGNLKYLIALDADTNLSFDGARQLLAAAEHPLNRPVIGKHNAVAAGYGILTARIGTDLESAKVTDFTRIMAGAGGISSYEQECSDFYQDLFGQTVFSGKGLIDIDAFHAVVGRRFPENRVLSHDIVEGAYLRVGLLSDVELTDGMPTNALSWFTRLHRWIRGDWQNLPFLRRTIVLNGSRRPNPVGPLAKYQLLDNLRRSLTPAAALSCVAAAAFLPQGTALLLCALAFLSGALAPLLGAVRAILNGGRFALTRRYFARTLPRVFELLGQALLGTVMTAQQAVVSLDAACRALWRMAISHKNLLQWTTAAQGETRDAGVLAVLRRSWLSELIGLCLLIFAPPQSLIVKLYGALFLLYAPVAAASARPTPEVKALPGRVQRERLLSLCAQMFRFYEDYAGKENHYLPPDNVQYSPVEAVARRTSPTNIGMMLLSMLAARDLHLIDTPGLYIRVEHTLSTVEKLETYRGNLYNWYATDDLRVLPEPFVSAVDSGNFLCALVALGEGLREYAAQEPRMGELVGRVEALLERTDFSVFYNRRRKLLTIGLDRNGNPSGSHYDFLMSEARTASYYAVATRQAGRRHWSALGRAMSRCGPYAGPVSWTGTMFEYFMPHLLLPAYDGSLLGEALHYALYCQKRRARRAGVPWGISESGYFAFDPHLNYQYKAHGVQALGVKRGLDRECVVAPYATFLALPFDLDGGMKNLDRLEALGMAGRYGFYEAADFTPGRAPAGGFAVVRSYMAHHVGMSIVACANALLDNVMQKRFMRDHAMGSAREFLQEKISKDAVVYDQMKPENDQRQKPAPEGAPIVREGLSPLSPACTLLASGLCCHPLSETGNGWLRYGDCDVTRRSDDPLLHPQGILALVKACGETISATAAPFWQEGVAHRCEFTTDGASYHARKGEIELTQRFTLDAVRPVERCALTVRNHTASKAVAQVCFYFEPVLAQNSEYAAHPAFSKLFLLGSRDAATDSVSFFRRHRDGSDGLFLSAGLAERIPFDCCLRREEMTPYPEGLQNLLHFDALPFGGQTATPDGCCALRLTLTVPARGEATATLLLSCGPSLAESAGNLAAAREERSAPAPSPLMGDSMAARFGLRLLPQMLFGADCGDAARAALAENTRGQDALWSLGISGDRPIVLYDWDAEPDGARLSAYLELWTIMRLHRLEFDLCVLGAPENPLPEGVYRIPREVSREVLTALRAAACHTASDAREPAPAEWRPAPILHAEPAEIPQDPNRFDVVGGAYLGEGFCVERVTPLPFSHVLANPSFGCLMQDASLGNTWWQNARECKLSPWRNDIATGNDGERLLLKLGEEIYDLVNGARAFFSPSEARWKGRAGNLSTEVRVTVSDAGSAKFLDVTLENESDGEVEAICAYVIEPVLGVSRQTAKYIRFGQLDGCLTLHNPYHAQLPAWMAVRVPDGHPSHTTDRAAFYAGDWSPRELLPNNDPIAGTVVRKRLPPRRRESIRFILAAAAGEAAAAQLAGRPLPPSGGSGRRSISISTPSEPLDRFINTFAPHQILAGRLWGRCAFYQCSGAYGFRDQLQDAGAYQLLDPEIAREQIARCCAVQFPEGDVLHWWHALPRETRGVRTRFSDDLLWLPYTVCGYVEATGDRELLDLEIAFCEGEPLAEGEQERYQAVRQSEEKATVFEHCVRAIEKASNFGDKGIPKIGCGDWNDGFSGVGAGGQGQSVWLGMFLAVVCGRFAPLCAERGDGFRAELMKGTTALLRQNLDKSCWDGNWYLRAFYDDGTPLGSHKSEECRIDLLSQSFAVFAGMPDASRVKTALDSALGRLVDHEGRIVKLFTPPFDRSGHNPGYIKAYPTGIRENGGQYTHAAIWLALALLEAGRAEEGWRLLDMLNPASRCTDAALAQSYKTEPYYLAADIYTHAGCCGHGGWSIYTGAAAWYYRAVVGGLLGLGFRGGALTLSPRLPESWNRFSATVREGEATYAIECSRTGKRTLTVDGNPAEEIPLDGASHTILLTI</sequence>
<evidence type="ECO:0008006" key="9">
    <source>
        <dbReference type="Google" id="ProtNLM"/>
    </source>
</evidence>
<evidence type="ECO:0000256" key="2">
    <source>
        <dbReference type="ARBA" id="ARBA00022679"/>
    </source>
</evidence>
<keyword evidence="3" id="KW-0472">Membrane</keyword>
<keyword evidence="3" id="KW-1133">Transmembrane helix</keyword>
<dbReference type="Pfam" id="PF17167">
    <property type="entry name" value="Glyco_hydro_94"/>
    <property type="match status" value="1"/>
</dbReference>
<dbReference type="InterPro" id="IPR011013">
    <property type="entry name" value="Gal_mutarotase_sf_dom"/>
</dbReference>
<feature type="domain" description="Glycosyl hydrolase 94 supersandwich" evidence="4">
    <location>
        <begin position="1706"/>
        <end position="1935"/>
    </location>
</feature>
<keyword evidence="3" id="KW-0812">Transmembrane</keyword>
<organism evidence="7 8">
    <name type="scientific">Anaerotruncus massiliensis</name>
    <name type="common">ex Liu et al. 2021</name>
    <dbReference type="NCBI Taxonomy" id="2321404"/>
    <lineage>
        <taxon>Bacteria</taxon>
        <taxon>Bacillati</taxon>
        <taxon>Bacillota</taxon>
        <taxon>Clostridia</taxon>
        <taxon>Eubacteriales</taxon>
        <taxon>Oscillospiraceae</taxon>
        <taxon>Anaerotruncus</taxon>
    </lineage>
</organism>
<reference evidence="7 8" key="1">
    <citation type="submission" date="2018-10" db="EMBL/GenBank/DDBJ databases">
        <title>Anaerotruncus faecis sp. nov., isolated from human feces.</title>
        <authorList>
            <person name="Wang Y.-J."/>
        </authorList>
    </citation>
    <scope>NUCLEOTIDE SEQUENCE [LARGE SCALE GENOMIC DNA]</scope>
    <source>
        <strain evidence="7 8">22A2-44</strain>
    </source>
</reference>
<feature type="domain" description="Glycoamylase-like" evidence="5">
    <location>
        <begin position="1032"/>
        <end position="1218"/>
    </location>
</feature>
<keyword evidence="2" id="KW-0808">Transferase</keyword>
<feature type="domain" description="Glycosyl hydrolase 94 supersandwich" evidence="4">
    <location>
        <begin position="1269"/>
        <end position="1516"/>
    </location>
</feature>
<dbReference type="InterPro" id="IPR010383">
    <property type="entry name" value="Glyco_hydrolase_94_b-supersand"/>
</dbReference>
<dbReference type="InterPro" id="IPR008928">
    <property type="entry name" value="6-hairpin_glycosidase_sf"/>
</dbReference>
<evidence type="ECO:0000259" key="6">
    <source>
        <dbReference type="Pfam" id="PF17167"/>
    </source>
</evidence>
<dbReference type="RefSeq" id="WP_121585770.1">
    <property type="nucleotide sequence ID" value="NZ_RCHT01000001.1"/>
</dbReference>
<dbReference type="InterPro" id="IPR019282">
    <property type="entry name" value="Glycoamylase-like_cons_dom"/>
</dbReference>
<dbReference type="Gene3D" id="1.50.10.140">
    <property type="match status" value="1"/>
</dbReference>
<feature type="domain" description="Glycosyl hydrolase 94 catalytic" evidence="6">
    <location>
        <begin position="1949"/>
        <end position="2367"/>
    </location>
</feature>
<dbReference type="GO" id="GO:0030246">
    <property type="term" value="F:carbohydrate binding"/>
    <property type="evidence" value="ECO:0007669"/>
    <property type="project" value="InterPro"/>
</dbReference>
<dbReference type="Gene3D" id="1.50.10.10">
    <property type="match status" value="1"/>
</dbReference>
<keyword evidence="8" id="KW-1185">Reference proteome</keyword>
<evidence type="ECO:0000313" key="8">
    <source>
        <dbReference type="Proteomes" id="UP000276301"/>
    </source>
</evidence>
<gene>
    <name evidence="7" type="ORF">D4A47_01495</name>
</gene>
<evidence type="ECO:0000256" key="1">
    <source>
        <dbReference type="ARBA" id="ARBA00022676"/>
    </source>
</evidence>
<dbReference type="SMART" id="SM01068">
    <property type="entry name" value="CBM_X"/>
    <property type="match status" value="2"/>
</dbReference>
<feature type="transmembrane region" description="Helical" evidence="3">
    <location>
        <begin position="265"/>
        <end position="285"/>
    </location>
</feature>
<keyword evidence="1" id="KW-0328">Glycosyltransferase</keyword>
<dbReference type="Gene3D" id="2.60.420.10">
    <property type="entry name" value="Maltose phosphorylase, domain 3"/>
    <property type="match status" value="1"/>
</dbReference>
<evidence type="ECO:0000256" key="3">
    <source>
        <dbReference type="SAM" id="Phobius"/>
    </source>
</evidence>
<dbReference type="PANTHER" id="PTHR37469">
    <property type="entry name" value="CELLOBIONIC ACID PHOSPHORYLASE-RELATED"/>
    <property type="match status" value="1"/>
</dbReference>
<dbReference type="SUPFAM" id="SSF48208">
    <property type="entry name" value="Six-hairpin glycosidases"/>
    <property type="match status" value="1"/>
</dbReference>
<dbReference type="GO" id="GO:0016757">
    <property type="term" value="F:glycosyltransferase activity"/>
    <property type="evidence" value="ECO:0007669"/>
    <property type="project" value="UniProtKB-KW"/>
</dbReference>
<dbReference type="PANTHER" id="PTHR37469:SF2">
    <property type="entry name" value="CELLOBIONIC ACID PHOSPHORYLASE"/>
    <property type="match status" value="1"/>
</dbReference>
<dbReference type="SUPFAM" id="SSF74650">
    <property type="entry name" value="Galactose mutarotase-like"/>
    <property type="match status" value="2"/>
</dbReference>
<accession>A0A498D506</accession>
<proteinExistence type="predicted"/>
<dbReference type="Gene3D" id="2.70.98.40">
    <property type="entry name" value="Glycoside hydrolase, family 65, N-terminal domain"/>
    <property type="match status" value="2"/>
</dbReference>
<evidence type="ECO:0000313" key="7">
    <source>
        <dbReference type="EMBL" id="RLL14681.1"/>
    </source>
</evidence>
<dbReference type="InterPro" id="IPR037018">
    <property type="entry name" value="GH65_N"/>
</dbReference>
<name>A0A498D506_9FIRM</name>
<evidence type="ECO:0000259" key="4">
    <source>
        <dbReference type="Pfam" id="PF06165"/>
    </source>
</evidence>
<dbReference type="InterPro" id="IPR052047">
    <property type="entry name" value="GH94_Enzymes"/>
</dbReference>
<dbReference type="EMBL" id="RCHT01000001">
    <property type="protein sequence ID" value="RLL14681.1"/>
    <property type="molecule type" value="Genomic_DNA"/>
</dbReference>
<dbReference type="InterPro" id="IPR012341">
    <property type="entry name" value="6hp_glycosidase-like_sf"/>
</dbReference>
<dbReference type="Pfam" id="PF10091">
    <property type="entry name" value="Glycoamylase"/>
    <property type="match status" value="1"/>
</dbReference>
<dbReference type="GO" id="GO:0005975">
    <property type="term" value="P:carbohydrate metabolic process"/>
    <property type="evidence" value="ECO:0007669"/>
    <property type="project" value="InterPro"/>
</dbReference>
<comment type="caution">
    <text evidence="7">The sequence shown here is derived from an EMBL/GenBank/DDBJ whole genome shotgun (WGS) entry which is preliminary data.</text>
</comment>
<dbReference type="Proteomes" id="UP000276301">
    <property type="component" value="Unassembled WGS sequence"/>
</dbReference>